<dbReference type="PANTHER" id="PTHR12993:SF11">
    <property type="entry name" value="N-ACETYLGLUCOSAMINYL-PHOSPHATIDYLINOSITOL DE-N-ACETYLASE"/>
    <property type="match status" value="1"/>
</dbReference>
<sequence>MSKILIIAAHPDDEILGVGGTVKKHVNKGDIVDCLILGEGITSREKKREGTDKKILDKLHEDALNAAKIIGYRNVYFSNLPDNRFDSIDLLDIIKEVEKYVDILKPDIIYTHHYGDLNIDHRKTFEAVITACRPVGQYSVKKIYCFETPSSTEWNFKYEDNTFKPNVFIDIEDTIKDKLNAMACYKTEIRDYPHPRSLKALEIIAQRWGTVVGKKYVEAFELIRKVD</sequence>
<reference evidence="1 2" key="1">
    <citation type="submission" date="2020-02" db="EMBL/GenBank/DDBJ databases">
        <title>Thermophilic hydrogen producing bacteria, Caloranaerobacter azorensis.</title>
        <authorList>
            <person name="Baek K."/>
        </authorList>
    </citation>
    <scope>NUCLEOTIDE SEQUENCE [LARGE SCALE GENOMIC DNA]</scope>
    <source>
        <strain evidence="1 2">T3-1</strain>
    </source>
</reference>
<organism evidence="1 2">
    <name type="scientific">Caloranaerobacter azorensis</name>
    <dbReference type="NCBI Taxonomy" id="116090"/>
    <lineage>
        <taxon>Bacteria</taxon>
        <taxon>Bacillati</taxon>
        <taxon>Bacillota</taxon>
        <taxon>Tissierellia</taxon>
        <taxon>Tissierellales</taxon>
        <taxon>Thermohalobacteraceae</taxon>
        <taxon>Caloranaerobacter</taxon>
    </lineage>
</organism>
<proteinExistence type="predicted"/>
<dbReference type="GO" id="GO:0016811">
    <property type="term" value="F:hydrolase activity, acting on carbon-nitrogen (but not peptide) bonds, in linear amides"/>
    <property type="evidence" value="ECO:0007669"/>
    <property type="project" value="TreeGrafter"/>
</dbReference>
<dbReference type="Pfam" id="PF02585">
    <property type="entry name" value="PIG-L"/>
    <property type="match status" value="1"/>
</dbReference>
<gene>
    <name evidence="1" type="ORF">G3A45_09445</name>
</gene>
<accession>A0A6P1YEC0</accession>
<evidence type="ECO:0000313" key="2">
    <source>
        <dbReference type="Proteomes" id="UP000464452"/>
    </source>
</evidence>
<protein>
    <submittedName>
        <fullName evidence="1">PIG-L family deacetylase</fullName>
    </submittedName>
</protein>
<dbReference type="RefSeq" id="WP_163235323.1">
    <property type="nucleotide sequence ID" value="NZ_CP048617.1"/>
</dbReference>
<dbReference type="InterPro" id="IPR003737">
    <property type="entry name" value="GlcNAc_PI_deacetylase-related"/>
</dbReference>
<dbReference type="SUPFAM" id="SSF102588">
    <property type="entry name" value="LmbE-like"/>
    <property type="match status" value="1"/>
</dbReference>
<evidence type="ECO:0000313" key="1">
    <source>
        <dbReference type="EMBL" id="QIB27494.1"/>
    </source>
</evidence>
<dbReference type="AlphaFoldDB" id="A0A6P1YEC0"/>
<dbReference type="KEGG" id="cazo:G3A45_09445"/>
<dbReference type="EMBL" id="CP048617">
    <property type="protein sequence ID" value="QIB27494.1"/>
    <property type="molecule type" value="Genomic_DNA"/>
</dbReference>
<dbReference type="Proteomes" id="UP000464452">
    <property type="component" value="Chromosome"/>
</dbReference>
<dbReference type="InterPro" id="IPR024078">
    <property type="entry name" value="LmbE-like_dom_sf"/>
</dbReference>
<dbReference type="PANTHER" id="PTHR12993">
    <property type="entry name" value="N-ACETYLGLUCOSAMINYL-PHOSPHATIDYLINOSITOL DE-N-ACETYLASE-RELATED"/>
    <property type="match status" value="1"/>
</dbReference>
<dbReference type="Gene3D" id="3.40.50.10320">
    <property type="entry name" value="LmbE-like"/>
    <property type="match status" value="1"/>
</dbReference>
<name>A0A6P1YEC0_9FIRM</name>